<name>A0ACC1T615_9APHY</name>
<organism evidence="1 2">
    <name type="scientific">Phlebia brevispora</name>
    <dbReference type="NCBI Taxonomy" id="194682"/>
    <lineage>
        <taxon>Eukaryota</taxon>
        <taxon>Fungi</taxon>
        <taxon>Dikarya</taxon>
        <taxon>Basidiomycota</taxon>
        <taxon>Agaricomycotina</taxon>
        <taxon>Agaricomycetes</taxon>
        <taxon>Polyporales</taxon>
        <taxon>Meruliaceae</taxon>
        <taxon>Phlebia</taxon>
    </lineage>
</organism>
<keyword evidence="2" id="KW-1185">Reference proteome</keyword>
<protein>
    <submittedName>
        <fullName evidence="1">Uncharacterized protein</fullName>
    </submittedName>
</protein>
<evidence type="ECO:0000313" key="1">
    <source>
        <dbReference type="EMBL" id="KAJ3553690.1"/>
    </source>
</evidence>
<dbReference type="Proteomes" id="UP001148662">
    <property type="component" value="Unassembled WGS sequence"/>
</dbReference>
<sequence>MVLTAVGAAASKLAEKVNQMNKANPAVKNVPNSSPMGTVASTTNESPTSNGPPTSNGSPTSNFTPTYSPAQTYDTVPTYDTAPSGPTARTNSSTSANIQTNQNAQIRPTSTGEIFNRFNIRGDKYALPAPNVAEALRISVPQTPEQFTKVLDSYIGDSGLQTFFPPGSRFLQTLAEKAAALRNDPTTTLGSEENIKRLTRLSLYHPVIYCDDSGSMEKDDRYKHQQELVKRIARISTKIVPDDCGVDLRFINDNFASRNLSAAQIESAVIQVRPNGGTDIGTALRAKILRPLVYHIIDRPDGRLSQPLLISIITDGHPAPEAPSVFKDTIVECRKKLVNKGYPATSVMFSISQIGDDRKAGEFLKSLANDDDIGDVIFCTTDRLDAEFKQLRSNEGQLEAWLLKILTSPLMDAVED</sequence>
<reference evidence="1" key="1">
    <citation type="submission" date="2022-07" db="EMBL/GenBank/DDBJ databases">
        <title>Genome Sequence of Phlebia brevispora.</title>
        <authorList>
            <person name="Buettner E."/>
        </authorList>
    </citation>
    <scope>NUCLEOTIDE SEQUENCE</scope>
    <source>
        <strain evidence="1">MPL23</strain>
    </source>
</reference>
<proteinExistence type="predicted"/>
<evidence type="ECO:0000313" key="2">
    <source>
        <dbReference type="Proteomes" id="UP001148662"/>
    </source>
</evidence>
<dbReference type="EMBL" id="JANHOG010000510">
    <property type="protein sequence ID" value="KAJ3553690.1"/>
    <property type="molecule type" value="Genomic_DNA"/>
</dbReference>
<gene>
    <name evidence="1" type="ORF">NM688_g3480</name>
</gene>
<comment type="caution">
    <text evidence="1">The sequence shown here is derived from an EMBL/GenBank/DDBJ whole genome shotgun (WGS) entry which is preliminary data.</text>
</comment>
<accession>A0ACC1T615</accession>